<evidence type="ECO:0000256" key="1">
    <source>
        <dbReference type="ARBA" id="ARBA00006621"/>
    </source>
</evidence>
<evidence type="ECO:0000313" key="10">
    <source>
        <dbReference type="EMBL" id="AND48499.1"/>
    </source>
</evidence>
<protein>
    <recommendedName>
        <fullName evidence="6">Maturase K</fullName>
    </recommendedName>
    <alternativeName>
        <fullName evidence="6">Intron maturase</fullName>
    </alternativeName>
</protein>
<accession>A0A172N8B8</accession>
<evidence type="ECO:0000256" key="7">
    <source>
        <dbReference type="RuleBase" id="RU004226"/>
    </source>
</evidence>
<dbReference type="PANTHER" id="PTHR34811:SF1">
    <property type="entry name" value="MATURASE K"/>
    <property type="match status" value="1"/>
</dbReference>
<dbReference type="GO" id="GO:0006397">
    <property type="term" value="P:mRNA processing"/>
    <property type="evidence" value="ECO:0007669"/>
    <property type="project" value="UniProtKB-KW"/>
</dbReference>
<dbReference type="AlphaFoldDB" id="A0A172N8B8"/>
<feature type="domain" description="Domain X" evidence="8">
    <location>
        <begin position="369"/>
        <end position="489"/>
    </location>
</feature>
<dbReference type="EMBL" id="KU725458">
    <property type="protein sequence ID" value="AND48499.1"/>
    <property type="molecule type" value="Genomic_DNA"/>
</dbReference>
<dbReference type="GO" id="GO:0009507">
    <property type="term" value="C:chloroplast"/>
    <property type="evidence" value="ECO:0007669"/>
    <property type="project" value="UniProtKB-SubCell"/>
</dbReference>
<geneLocation type="chloroplast" evidence="10"/>
<name>A0A172N8B8_9BRYO</name>
<evidence type="ECO:0000256" key="3">
    <source>
        <dbReference type="ARBA" id="ARBA00022664"/>
    </source>
</evidence>
<dbReference type="InterPro" id="IPR024937">
    <property type="entry name" value="Domain_X"/>
</dbReference>
<dbReference type="Pfam" id="PF01348">
    <property type="entry name" value="Intron_maturas2"/>
    <property type="match status" value="1"/>
</dbReference>
<evidence type="ECO:0000259" key="8">
    <source>
        <dbReference type="Pfam" id="PF01348"/>
    </source>
</evidence>
<dbReference type="Pfam" id="PF01824">
    <property type="entry name" value="MatK_N"/>
    <property type="match status" value="1"/>
</dbReference>
<reference evidence="10" key="1">
    <citation type="journal article" date="2016" name="Ann. Bot.">
        <title>Organellar phylogenomics of an emerging model system: Sphagnum (peatmoss).</title>
        <authorList>
            <person name="Shaw A.J."/>
            <person name="Devos N."/>
            <person name="Liu Y."/>
            <person name="Cox C.J."/>
            <person name="Goffinet B."/>
            <person name="Flatberg K.I."/>
            <person name="Shaw B."/>
        </authorList>
    </citation>
    <scope>NUCLEOTIDE SEQUENCE</scope>
    <source>
        <strain evidence="10">ND3030</strain>
    </source>
</reference>
<keyword evidence="3 6" id="KW-0507">mRNA processing</keyword>
<dbReference type="GO" id="GO:0008033">
    <property type="term" value="P:tRNA processing"/>
    <property type="evidence" value="ECO:0007669"/>
    <property type="project" value="UniProtKB-KW"/>
</dbReference>
<evidence type="ECO:0000256" key="5">
    <source>
        <dbReference type="ARBA" id="ARBA00022884"/>
    </source>
</evidence>
<evidence type="ECO:0000256" key="6">
    <source>
        <dbReference type="HAMAP-Rule" id="MF_01390"/>
    </source>
</evidence>
<evidence type="ECO:0000256" key="4">
    <source>
        <dbReference type="ARBA" id="ARBA00022694"/>
    </source>
</evidence>
<sequence length="514" mass="61486">MRIITGILSEMEESQKAREGKLWQQQRFLYPLLFRDDLYAIAYNRSSNKLDLRKIENSKLNEKFSFLILKRLIHRIRWKNYFPFFNRNHKKNFDVDYKKNLYLEAIQEGITVVLEIVSSIQLKPIAGEGGMNEWTSYQSIHSIFPFIEDTFPYSNCILDLKIPLFIHPELLIRIFRRRIRDTSLFHLLRFIIHRNRGSITLDTHSIYSQKEMTRLSLFLWNLYIHELESPLAYLLWKDLGNFRLLSHLALLNETNRIRKIRDITKPSWIILQKCTFFRKKPSFHYVRYGNKSILSVGGIYHSAEKWKYLFLKIWQYHFHFLFESYGIRIKKIPNNCFPFLGYTFDVQNKIIAVRAKMLDELPGTSLINKELCSIAPILPLIGLLARERFCDTLGHPIGKLAWTTLTDEGIFNRFDQIWRNLFYYYSGCPNRKNLYQVQYILRFSCAKTLACKHKNTIRSVWKKYDLTFFTKPFLSKKRELMCSNFSRIYPPTKKFWYLDITRINSLAGTLQEKN</sequence>
<keyword evidence="7 10" id="KW-0150">Chloroplast</keyword>
<dbReference type="HAMAP" id="MF_01390">
    <property type="entry name" value="MatK"/>
    <property type="match status" value="1"/>
</dbReference>
<dbReference type="InterPro" id="IPR002866">
    <property type="entry name" value="Maturase_MatK"/>
</dbReference>
<keyword evidence="4 6" id="KW-0819">tRNA processing</keyword>
<dbReference type="PANTHER" id="PTHR34811">
    <property type="entry name" value="MATURASE K"/>
    <property type="match status" value="1"/>
</dbReference>
<keyword evidence="2 7" id="KW-0934">Plastid</keyword>
<proteinExistence type="inferred from homology"/>
<comment type="similarity">
    <text evidence="1 6">Belongs to the intron maturase 2 family. MatK subfamily.</text>
</comment>
<gene>
    <name evidence="6 10" type="primary">matK</name>
</gene>
<evidence type="ECO:0000259" key="9">
    <source>
        <dbReference type="Pfam" id="PF01824"/>
    </source>
</evidence>
<dbReference type="InterPro" id="IPR024942">
    <property type="entry name" value="Maturase_MatK_N"/>
</dbReference>
<comment type="subcellular location">
    <subcellularLocation>
        <location evidence="6">Plastid</location>
        <location evidence="6">Chloroplast</location>
    </subcellularLocation>
</comment>
<organism evidence="10">
    <name type="scientific">Flatbergium sericeum</name>
    <dbReference type="NCBI Taxonomy" id="128237"/>
    <lineage>
        <taxon>Eukaryota</taxon>
        <taxon>Viridiplantae</taxon>
        <taxon>Streptophyta</taxon>
        <taxon>Embryophyta</taxon>
        <taxon>Bryophyta</taxon>
        <taxon>Sphagnophytina</taxon>
        <taxon>Sphagnopsida</taxon>
        <taxon>Sphagnales</taxon>
        <taxon>Flatbergiaceae</taxon>
        <taxon>Flatbergium</taxon>
    </lineage>
</organism>
<dbReference type="GO" id="GO:0003723">
    <property type="term" value="F:RNA binding"/>
    <property type="evidence" value="ECO:0007669"/>
    <property type="project" value="UniProtKB-KW"/>
</dbReference>
<keyword evidence="5 6" id="KW-0694">RNA-binding</keyword>
<evidence type="ECO:0000256" key="2">
    <source>
        <dbReference type="ARBA" id="ARBA00022640"/>
    </source>
</evidence>
<comment type="function">
    <text evidence="6 7">Usually encoded in the trnK tRNA gene intron. Probably assists in splicing its own and other chloroplast group II introns.</text>
</comment>
<feature type="domain" description="Maturase MatK N-terminal" evidence="9">
    <location>
        <begin position="11"/>
        <end position="341"/>
    </location>
</feature>
<dbReference type="GO" id="GO:0008380">
    <property type="term" value="P:RNA splicing"/>
    <property type="evidence" value="ECO:0007669"/>
    <property type="project" value="UniProtKB-UniRule"/>
</dbReference>